<evidence type="ECO:0000256" key="2">
    <source>
        <dbReference type="ARBA" id="ARBA00006270"/>
    </source>
</evidence>
<evidence type="ECO:0000256" key="1">
    <source>
        <dbReference type="ARBA" id="ARBA00004123"/>
    </source>
</evidence>
<dbReference type="EMBL" id="SEYY01008272">
    <property type="protein sequence ID" value="KAB7502217.1"/>
    <property type="molecule type" value="Genomic_DNA"/>
</dbReference>
<keyword evidence="6" id="KW-0653">Protein transport</keyword>
<dbReference type="SUPFAM" id="SSF52540">
    <property type="entry name" value="P-loop containing nucleoside triphosphate hydrolases"/>
    <property type="match status" value="1"/>
</dbReference>
<keyword evidence="4" id="KW-0813">Transport</keyword>
<dbReference type="InterPro" id="IPR002041">
    <property type="entry name" value="Ran_GTPase"/>
</dbReference>
<sequence length="127" mass="14676">MEQAVLVDFWDTAGQERFQTMHASYYHQAHSAILVFDGTRKVTYKNLPIWYKELREHRPEIPALCAVNKIDENEDIAGKSFAFPEKNNMPLYYVSASKGTNVVKLKPTNLKLIRLKRIFKSGDISSR</sequence>
<dbReference type="PROSITE" id="PS51419">
    <property type="entry name" value="RAB"/>
    <property type="match status" value="1"/>
</dbReference>
<comment type="subcellular location">
    <subcellularLocation>
        <location evidence="1">Nucleus</location>
    </subcellularLocation>
</comment>
<name>A0A5N5T7H5_9CRUS</name>
<comment type="similarity">
    <text evidence="2">Belongs to the small GTPase superfamily. Rab family.</text>
</comment>
<dbReference type="InterPro" id="IPR001806">
    <property type="entry name" value="Small_GTPase"/>
</dbReference>
<comment type="caution">
    <text evidence="9">The sequence shown here is derived from an EMBL/GenBank/DDBJ whole genome shotgun (WGS) entry which is preliminary data.</text>
</comment>
<dbReference type="SMART" id="SM00175">
    <property type="entry name" value="RAB"/>
    <property type="match status" value="1"/>
</dbReference>
<evidence type="ECO:0000256" key="6">
    <source>
        <dbReference type="ARBA" id="ARBA00022927"/>
    </source>
</evidence>
<evidence type="ECO:0000256" key="4">
    <source>
        <dbReference type="ARBA" id="ARBA00022448"/>
    </source>
</evidence>
<dbReference type="GO" id="GO:0005525">
    <property type="term" value="F:GTP binding"/>
    <property type="evidence" value="ECO:0007669"/>
    <property type="project" value="UniProtKB-KW"/>
</dbReference>
<dbReference type="PANTHER" id="PTHR47978">
    <property type="match status" value="1"/>
</dbReference>
<dbReference type="NCBIfam" id="TIGR00231">
    <property type="entry name" value="small_GTP"/>
    <property type="match status" value="1"/>
</dbReference>
<accession>A0A5N5T7H5</accession>
<dbReference type="InterPro" id="IPR005225">
    <property type="entry name" value="Small_GTP-bd"/>
</dbReference>
<reference evidence="9 10" key="1">
    <citation type="journal article" date="2019" name="PLoS Biol.">
        <title>Sex chromosomes control vertical transmission of feminizing Wolbachia symbionts in an isopod.</title>
        <authorList>
            <person name="Becking T."/>
            <person name="Chebbi M.A."/>
            <person name="Giraud I."/>
            <person name="Moumen B."/>
            <person name="Laverre T."/>
            <person name="Caubet Y."/>
            <person name="Peccoud J."/>
            <person name="Gilbert C."/>
            <person name="Cordaux R."/>
        </authorList>
    </citation>
    <scope>NUCLEOTIDE SEQUENCE [LARGE SCALE GENOMIC DNA]</scope>
    <source>
        <strain evidence="9">ANa2</strain>
        <tissue evidence="9">Whole body excluding digestive tract and cuticle</tissue>
    </source>
</reference>
<evidence type="ECO:0000313" key="9">
    <source>
        <dbReference type="EMBL" id="KAB7502217.1"/>
    </source>
</evidence>
<dbReference type="AlphaFoldDB" id="A0A5N5T7H5"/>
<dbReference type="Gene3D" id="3.40.50.300">
    <property type="entry name" value="P-loop containing nucleotide triphosphate hydrolases"/>
    <property type="match status" value="1"/>
</dbReference>
<organism evidence="9 10">
    <name type="scientific">Armadillidium nasatum</name>
    <dbReference type="NCBI Taxonomy" id="96803"/>
    <lineage>
        <taxon>Eukaryota</taxon>
        <taxon>Metazoa</taxon>
        <taxon>Ecdysozoa</taxon>
        <taxon>Arthropoda</taxon>
        <taxon>Crustacea</taxon>
        <taxon>Multicrustacea</taxon>
        <taxon>Malacostraca</taxon>
        <taxon>Eumalacostraca</taxon>
        <taxon>Peracarida</taxon>
        <taxon>Isopoda</taxon>
        <taxon>Oniscidea</taxon>
        <taxon>Crinocheta</taxon>
        <taxon>Armadillidiidae</taxon>
        <taxon>Armadillidium</taxon>
    </lineage>
</organism>
<dbReference type="GO" id="GO:0015031">
    <property type="term" value="P:protein transport"/>
    <property type="evidence" value="ECO:0007669"/>
    <property type="project" value="UniProtKB-KW"/>
</dbReference>
<evidence type="ECO:0000256" key="7">
    <source>
        <dbReference type="ARBA" id="ARBA00023134"/>
    </source>
</evidence>
<proteinExistence type="inferred from homology"/>
<evidence type="ECO:0000256" key="8">
    <source>
        <dbReference type="ARBA" id="ARBA00023242"/>
    </source>
</evidence>
<dbReference type="PRINTS" id="PR00627">
    <property type="entry name" value="GTPRANTC4"/>
</dbReference>
<evidence type="ECO:0000256" key="5">
    <source>
        <dbReference type="ARBA" id="ARBA00022741"/>
    </source>
</evidence>
<comment type="similarity">
    <text evidence="3">Belongs to the small GTPase superfamily. Ran family.</text>
</comment>
<gene>
    <name evidence="9" type="primary">RABL2A</name>
    <name evidence="9" type="ORF">Anas_10315</name>
</gene>
<dbReference type="Proteomes" id="UP000326759">
    <property type="component" value="Unassembled WGS sequence"/>
</dbReference>
<dbReference type="Pfam" id="PF00071">
    <property type="entry name" value="Ras"/>
    <property type="match status" value="1"/>
</dbReference>
<keyword evidence="7" id="KW-0342">GTP-binding</keyword>
<dbReference type="InterPro" id="IPR027417">
    <property type="entry name" value="P-loop_NTPase"/>
</dbReference>
<keyword evidence="8" id="KW-0539">Nucleus</keyword>
<evidence type="ECO:0000256" key="3">
    <source>
        <dbReference type="ARBA" id="ARBA00008028"/>
    </source>
</evidence>
<keyword evidence="10" id="KW-1185">Reference proteome</keyword>
<protein>
    <submittedName>
        <fullName evidence="9">Rab-like protein 2A</fullName>
    </submittedName>
</protein>
<feature type="non-terminal residue" evidence="9">
    <location>
        <position position="127"/>
    </location>
</feature>
<evidence type="ECO:0000313" key="10">
    <source>
        <dbReference type="Proteomes" id="UP000326759"/>
    </source>
</evidence>
<keyword evidence="5" id="KW-0547">Nucleotide-binding</keyword>
<dbReference type="GO" id="GO:0003924">
    <property type="term" value="F:GTPase activity"/>
    <property type="evidence" value="ECO:0007669"/>
    <property type="project" value="InterPro"/>
</dbReference>
<dbReference type="GO" id="GO:0006913">
    <property type="term" value="P:nucleocytoplasmic transport"/>
    <property type="evidence" value="ECO:0007669"/>
    <property type="project" value="InterPro"/>
</dbReference>
<dbReference type="GO" id="GO:0005634">
    <property type="term" value="C:nucleus"/>
    <property type="evidence" value="ECO:0007669"/>
    <property type="project" value="UniProtKB-SubCell"/>
</dbReference>
<dbReference type="OrthoDB" id="48625at2759"/>